<sequence>MERVDAALKEDIEIIRRLNLISDDYTDLTKYHKIELPSFIAACYPGTKLRDCKIQRIINVAVFTFDDDMEKLTHLKLKQFDGFMKAAYKVMNFHEDSIETTIPATHEIPESLLKYVKFIEFLENELSIAENGTNRGKYVREALLDCIHSICMETCREWNDEGNAIYRKVQKELRLTVSGVVIYLEVSLFDANIQIKAHIRNTFLFKWFLRILTEYVAWANDVISFRKESEAGRATCNTVYLLHYHKGLPLANAMQVVLDKIKIRSTLLVETGRMLCELYEEDENVHRFVEKAKGLAYGTVQCHSITDRYHKNFVFDCVVE</sequence>
<reference evidence="1 2" key="1">
    <citation type="submission" date="2024-08" db="EMBL/GenBank/DDBJ databases">
        <authorList>
            <person name="Cucini C."/>
            <person name="Frati F."/>
        </authorList>
    </citation>
    <scope>NUCLEOTIDE SEQUENCE [LARGE SCALE GENOMIC DNA]</scope>
</reference>
<proteinExistence type="predicted"/>
<dbReference type="Pfam" id="PF19086">
    <property type="entry name" value="Terpene_syn_C_2"/>
    <property type="match status" value="1"/>
</dbReference>
<dbReference type="Gene3D" id="1.10.600.10">
    <property type="entry name" value="Farnesyl Diphosphate Synthase"/>
    <property type="match status" value="1"/>
</dbReference>
<dbReference type="SUPFAM" id="SSF48576">
    <property type="entry name" value="Terpenoid synthases"/>
    <property type="match status" value="1"/>
</dbReference>
<organism evidence="1 2">
    <name type="scientific">Orchesella dallaii</name>
    <dbReference type="NCBI Taxonomy" id="48710"/>
    <lineage>
        <taxon>Eukaryota</taxon>
        <taxon>Metazoa</taxon>
        <taxon>Ecdysozoa</taxon>
        <taxon>Arthropoda</taxon>
        <taxon>Hexapoda</taxon>
        <taxon>Collembola</taxon>
        <taxon>Entomobryomorpha</taxon>
        <taxon>Entomobryoidea</taxon>
        <taxon>Orchesellidae</taxon>
        <taxon>Orchesellinae</taxon>
        <taxon>Orchesella</taxon>
    </lineage>
</organism>
<dbReference type="InterPro" id="IPR008949">
    <property type="entry name" value="Isoprenoid_synthase_dom_sf"/>
</dbReference>
<keyword evidence="2" id="KW-1185">Reference proteome</keyword>
<protein>
    <submittedName>
        <fullName evidence="1">Uncharacterized protein</fullName>
    </submittedName>
</protein>
<evidence type="ECO:0000313" key="1">
    <source>
        <dbReference type="EMBL" id="CAL8133499.1"/>
    </source>
</evidence>
<comment type="caution">
    <text evidence="1">The sequence shown here is derived from an EMBL/GenBank/DDBJ whole genome shotgun (WGS) entry which is preliminary data.</text>
</comment>
<accession>A0ABP1RRB3</accession>
<name>A0ABP1RRB3_9HEXA</name>
<dbReference type="Proteomes" id="UP001642540">
    <property type="component" value="Unassembled WGS sequence"/>
</dbReference>
<dbReference type="EMBL" id="CAXLJM020000099">
    <property type="protein sequence ID" value="CAL8133499.1"/>
    <property type="molecule type" value="Genomic_DNA"/>
</dbReference>
<evidence type="ECO:0000313" key="2">
    <source>
        <dbReference type="Proteomes" id="UP001642540"/>
    </source>
</evidence>
<gene>
    <name evidence="1" type="ORF">ODALV1_LOCUS25095</name>
</gene>